<sequence>MAAPMKITTMLLLQVVSAYSGIFDGLHVHNMRANEEANLSASTVSMIDTYPLKSLQV</sequence>
<gene>
    <name evidence="2" type="ORF">DPMN_089513</name>
</gene>
<evidence type="ECO:0000313" key="2">
    <source>
        <dbReference type="EMBL" id="KAH3847196.1"/>
    </source>
</evidence>
<dbReference type="Proteomes" id="UP000828390">
    <property type="component" value="Unassembled WGS sequence"/>
</dbReference>
<protein>
    <submittedName>
        <fullName evidence="2">Uncharacterized protein</fullName>
    </submittedName>
</protein>
<name>A0A9D4KYG1_DREPO</name>
<feature type="signal peptide" evidence="1">
    <location>
        <begin position="1"/>
        <end position="18"/>
    </location>
</feature>
<evidence type="ECO:0000256" key="1">
    <source>
        <dbReference type="SAM" id="SignalP"/>
    </source>
</evidence>
<organism evidence="2 3">
    <name type="scientific">Dreissena polymorpha</name>
    <name type="common">Zebra mussel</name>
    <name type="synonym">Mytilus polymorpha</name>
    <dbReference type="NCBI Taxonomy" id="45954"/>
    <lineage>
        <taxon>Eukaryota</taxon>
        <taxon>Metazoa</taxon>
        <taxon>Spiralia</taxon>
        <taxon>Lophotrochozoa</taxon>
        <taxon>Mollusca</taxon>
        <taxon>Bivalvia</taxon>
        <taxon>Autobranchia</taxon>
        <taxon>Heteroconchia</taxon>
        <taxon>Euheterodonta</taxon>
        <taxon>Imparidentia</taxon>
        <taxon>Neoheterodontei</taxon>
        <taxon>Myida</taxon>
        <taxon>Dreissenoidea</taxon>
        <taxon>Dreissenidae</taxon>
        <taxon>Dreissena</taxon>
    </lineage>
</organism>
<dbReference type="AlphaFoldDB" id="A0A9D4KYG1"/>
<reference evidence="2" key="2">
    <citation type="submission" date="2020-11" db="EMBL/GenBank/DDBJ databases">
        <authorList>
            <person name="McCartney M.A."/>
            <person name="Auch B."/>
            <person name="Kono T."/>
            <person name="Mallez S."/>
            <person name="Becker A."/>
            <person name="Gohl D.M."/>
            <person name="Silverstein K.A.T."/>
            <person name="Koren S."/>
            <person name="Bechman K.B."/>
            <person name="Herman A."/>
            <person name="Abrahante J.E."/>
            <person name="Garbe J."/>
        </authorList>
    </citation>
    <scope>NUCLEOTIDE SEQUENCE</scope>
    <source>
        <strain evidence="2">Duluth1</strain>
        <tissue evidence="2">Whole animal</tissue>
    </source>
</reference>
<keyword evidence="3" id="KW-1185">Reference proteome</keyword>
<proteinExistence type="predicted"/>
<reference evidence="2" key="1">
    <citation type="journal article" date="2019" name="bioRxiv">
        <title>The Genome of the Zebra Mussel, Dreissena polymorpha: A Resource for Invasive Species Research.</title>
        <authorList>
            <person name="McCartney M.A."/>
            <person name="Auch B."/>
            <person name="Kono T."/>
            <person name="Mallez S."/>
            <person name="Zhang Y."/>
            <person name="Obille A."/>
            <person name="Becker A."/>
            <person name="Abrahante J.E."/>
            <person name="Garbe J."/>
            <person name="Badalamenti J.P."/>
            <person name="Herman A."/>
            <person name="Mangelson H."/>
            <person name="Liachko I."/>
            <person name="Sullivan S."/>
            <person name="Sone E.D."/>
            <person name="Koren S."/>
            <person name="Silverstein K.A.T."/>
            <person name="Beckman K.B."/>
            <person name="Gohl D.M."/>
        </authorList>
    </citation>
    <scope>NUCLEOTIDE SEQUENCE</scope>
    <source>
        <strain evidence="2">Duluth1</strain>
        <tissue evidence="2">Whole animal</tissue>
    </source>
</reference>
<dbReference type="EMBL" id="JAIWYP010000003">
    <property type="protein sequence ID" value="KAH3847196.1"/>
    <property type="molecule type" value="Genomic_DNA"/>
</dbReference>
<evidence type="ECO:0000313" key="3">
    <source>
        <dbReference type="Proteomes" id="UP000828390"/>
    </source>
</evidence>
<accession>A0A9D4KYG1</accession>
<feature type="chain" id="PRO_5038877097" evidence="1">
    <location>
        <begin position="19"/>
        <end position="57"/>
    </location>
</feature>
<comment type="caution">
    <text evidence="2">The sequence shown here is derived from an EMBL/GenBank/DDBJ whole genome shotgun (WGS) entry which is preliminary data.</text>
</comment>
<keyword evidence="1" id="KW-0732">Signal</keyword>